<dbReference type="InterPro" id="IPR024788">
    <property type="entry name" value="Malectin-like_Carb-bd_dom"/>
</dbReference>
<dbReference type="PANTHER" id="PTHR34590">
    <property type="entry name" value="OS03G0124300 PROTEIN-RELATED"/>
    <property type="match status" value="1"/>
</dbReference>
<organism evidence="8 9">
    <name type="scientific">Platanthera guangdongensis</name>
    <dbReference type="NCBI Taxonomy" id="2320717"/>
    <lineage>
        <taxon>Eukaryota</taxon>
        <taxon>Viridiplantae</taxon>
        <taxon>Streptophyta</taxon>
        <taxon>Embryophyta</taxon>
        <taxon>Tracheophyta</taxon>
        <taxon>Spermatophyta</taxon>
        <taxon>Magnoliopsida</taxon>
        <taxon>Liliopsida</taxon>
        <taxon>Asparagales</taxon>
        <taxon>Orchidaceae</taxon>
        <taxon>Orchidoideae</taxon>
        <taxon>Orchideae</taxon>
        <taxon>Orchidinae</taxon>
        <taxon>Platanthera</taxon>
    </lineage>
</organism>
<evidence type="ECO:0000313" key="9">
    <source>
        <dbReference type="Proteomes" id="UP001412067"/>
    </source>
</evidence>
<feature type="transmembrane region" description="Helical" evidence="6">
    <location>
        <begin position="12"/>
        <end position="32"/>
    </location>
</feature>
<keyword evidence="3" id="KW-0547">Nucleotide-binding</keyword>
<dbReference type="InterPro" id="IPR045272">
    <property type="entry name" value="ANXUR1/2-like"/>
</dbReference>
<evidence type="ECO:0000313" key="8">
    <source>
        <dbReference type="EMBL" id="KAK8958762.1"/>
    </source>
</evidence>
<reference evidence="8 9" key="1">
    <citation type="journal article" date="2022" name="Nat. Plants">
        <title>Genomes of leafy and leafless Platanthera orchids illuminate the evolution of mycoheterotrophy.</title>
        <authorList>
            <person name="Li M.H."/>
            <person name="Liu K.W."/>
            <person name="Li Z."/>
            <person name="Lu H.C."/>
            <person name="Ye Q.L."/>
            <person name="Zhang D."/>
            <person name="Wang J.Y."/>
            <person name="Li Y.F."/>
            <person name="Zhong Z.M."/>
            <person name="Liu X."/>
            <person name="Yu X."/>
            <person name="Liu D.K."/>
            <person name="Tu X.D."/>
            <person name="Liu B."/>
            <person name="Hao Y."/>
            <person name="Liao X.Y."/>
            <person name="Jiang Y.T."/>
            <person name="Sun W.H."/>
            <person name="Chen J."/>
            <person name="Chen Y.Q."/>
            <person name="Ai Y."/>
            <person name="Zhai J.W."/>
            <person name="Wu S.S."/>
            <person name="Zhou Z."/>
            <person name="Hsiao Y.Y."/>
            <person name="Wu W.L."/>
            <person name="Chen Y.Y."/>
            <person name="Lin Y.F."/>
            <person name="Hsu J.L."/>
            <person name="Li C.Y."/>
            <person name="Wang Z.W."/>
            <person name="Zhao X."/>
            <person name="Zhong W.Y."/>
            <person name="Ma X.K."/>
            <person name="Ma L."/>
            <person name="Huang J."/>
            <person name="Chen G.Z."/>
            <person name="Huang M.Z."/>
            <person name="Huang L."/>
            <person name="Peng D.H."/>
            <person name="Luo Y.B."/>
            <person name="Zou S.Q."/>
            <person name="Chen S.P."/>
            <person name="Lan S."/>
            <person name="Tsai W.C."/>
            <person name="Van de Peer Y."/>
            <person name="Liu Z.J."/>
        </authorList>
    </citation>
    <scope>NUCLEOTIDE SEQUENCE [LARGE SCALE GENOMIC DNA]</scope>
    <source>
        <strain evidence="8">Lor288</strain>
    </source>
</reference>
<comment type="subcellular location">
    <subcellularLocation>
        <location evidence="1">Membrane</location>
        <topology evidence="1">Single-pass type I membrane protein</topology>
    </subcellularLocation>
</comment>
<protein>
    <submittedName>
        <fullName evidence="8">Receptor-like protein kinase</fullName>
    </submittedName>
</protein>
<dbReference type="Proteomes" id="UP001412067">
    <property type="component" value="Unassembled WGS sequence"/>
</dbReference>
<evidence type="ECO:0000256" key="5">
    <source>
        <dbReference type="ARBA" id="ARBA00023180"/>
    </source>
</evidence>
<keyword evidence="6" id="KW-0812">Transmembrane</keyword>
<keyword evidence="5" id="KW-0325">Glycoprotein</keyword>
<sequence length="465" mass="51633">MGNLPNPRHLHILLFLQFFFLVSFSFGLFSPADNHLIDCGSSSAATLHDHRIFLPDTDCRSARLVSGHPKISVASEANPSFQNAALYQTARVFTSLSSYEFHIASKGNHIIRLHFYPFSTPTHNLTSAQFHVFSSGFVLLTNFTASSDSPSIKEFIIRVDDEKVVIFFAPADSSSFAFVNAIEVISAPGELIGDTARLVQPDEILKFDGLSKQAMATLFRINVGGLKVTPFNDTLWRTWIPDTDFFNSDSVTKIFSFSSRIMYREYGASREVAPDSVYNTARAIDVVVGSSNLSSRITWSFPVDHGYRYLIRMHFCDIASLALNELYFNVYINGYLAYEDFDISSATGQVLASPYYVDFVADVGSSGILHVTVGPSRHGDHSRVDGLLNGIEIMKLSNDVGSLDGELPFALVLHNSRGGSFGSTVRSLVCWFAFVVLSVMGFVMVLRWRRESKKQIAWTPLPMDA</sequence>
<evidence type="ECO:0000256" key="4">
    <source>
        <dbReference type="ARBA" id="ARBA00022840"/>
    </source>
</evidence>
<dbReference type="EMBL" id="JBBWWR010000012">
    <property type="protein sequence ID" value="KAK8958762.1"/>
    <property type="molecule type" value="Genomic_DNA"/>
</dbReference>
<evidence type="ECO:0000256" key="6">
    <source>
        <dbReference type="SAM" id="Phobius"/>
    </source>
</evidence>
<keyword evidence="4" id="KW-0067">ATP-binding</keyword>
<feature type="transmembrane region" description="Helical" evidence="6">
    <location>
        <begin position="425"/>
        <end position="446"/>
    </location>
</feature>
<dbReference type="PANTHER" id="PTHR34590:SF6">
    <property type="entry name" value="RECEPTOR-LIKE KINASE"/>
    <property type="match status" value="1"/>
</dbReference>
<evidence type="ECO:0000256" key="1">
    <source>
        <dbReference type="ARBA" id="ARBA00004479"/>
    </source>
</evidence>
<keyword evidence="2" id="KW-0808">Transferase</keyword>
<proteinExistence type="predicted"/>
<keyword evidence="6" id="KW-1133">Transmembrane helix</keyword>
<comment type="caution">
    <text evidence="8">The sequence shown here is derived from an EMBL/GenBank/DDBJ whole genome shotgun (WGS) entry which is preliminary data.</text>
</comment>
<dbReference type="Gene3D" id="2.60.120.430">
    <property type="entry name" value="Galactose-binding lectin"/>
    <property type="match status" value="2"/>
</dbReference>
<name>A0ABR2M498_9ASPA</name>
<gene>
    <name evidence="8" type="ORF">KSP40_PGU021610</name>
</gene>
<evidence type="ECO:0000256" key="3">
    <source>
        <dbReference type="ARBA" id="ARBA00022741"/>
    </source>
</evidence>
<evidence type="ECO:0000256" key="2">
    <source>
        <dbReference type="ARBA" id="ARBA00022679"/>
    </source>
</evidence>
<keyword evidence="9" id="KW-1185">Reference proteome</keyword>
<evidence type="ECO:0000259" key="7">
    <source>
        <dbReference type="Pfam" id="PF12819"/>
    </source>
</evidence>
<keyword evidence="6" id="KW-0472">Membrane</keyword>
<dbReference type="Pfam" id="PF12819">
    <property type="entry name" value="Malectin_like"/>
    <property type="match status" value="1"/>
</dbReference>
<accession>A0ABR2M498</accession>
<feature type="domain" description="Malectin-like" evidence="7">
    <location>
        <begin position="37"/>
        <end position="395"/>
    </location>
</feature>